<reference evidence="2" key="2">
    <citation type="journal article" date="2016" name="Sci. Rep.">
        <title>Dictyocaulus viviparus genome, variome and transcriptome elucidate lungworm biology and support future intervention.</title>
        <authorList>
            <person name="McNulty S.N."/>
            <person name="Strube C."/>
            <person name="Rosa B.A."/>
            <person name="Martin J.C."/>
            <person name="Tyagi R."/>
            <person name="Choi Y.J."/>
            <person name="Wang Q."/>
            <person name="Hallsworth Pepin K."/>
            <person name="Zhang X."/>
            <person name="Ozersky P."/>
            <person name="Wilson R.K."/>
            <person name="Sternberg P.W."/>
            <person name="Gasser R.B."/>
            <person name="Mitreva M."/>
        </authorList>
    </citation>
    <scope>NUCLEOTIDE SEQUENCE [LARGE SCALE GENOMIC DNA]</scope>
    <source>
        <strain evidence="2">HannoverDv2000</strain>
    </source>
</reference>
<reference evidence="1 2" key="1">
    <citation type="submission" date="2013-11" db="EMBL/GenBank/DDBJ databases">
        <title>Draft genome of the bovine lungworm Dictyocaulus viviparus.</title>
        <authorList>
            <person name="Mitreva M."/>
        </authorList>
    </citation>
    <scope>NUCLEOTIDE SEQUENCE [LARGE SCALE GENOMIC DNA]</scope>
    <source>
        <strain evidence="1 2">HannoverDv2000</strain>
    </source>
</reference>
<proteinExistence type="predicted"/>
<sequence length="160" mass="18581">MLNYSLSFANYTDPNFFIYCRFVAFERSELLNILGSHVRLPSCDERKDDYAAPNGFPSKIRHTISPVRNPTAHGTDRIRPEHLKNLPPVLIKTLARLFTRYLSNCKVPKVSREYKKPLYLTFINLEKAFNTAETEAVMEALTNQALPTPYIKILRELYRN</sequence>
<organism evidence="1 2">
    <name type="scientific">Dictyocaulus viviparus</name>
    <name type="common">Bovine lungworm</name>
    <dbReference type="NCBI Taxonomy" id="29172"/>
    <lineage>
        <taxon>Eukaryota</taxon>
        <taxon>Metazoa</taxon>
        <taxon>Ecdysozoa</taxon>
        <taxon>Nematoda</taxon>
        <taxon>Chromadorea</taxon>
        <taxon>Rhabditida</taxon>
        <taxon>Rhabditina</taxon>
        <taxon>Rhabditomorpha</taxon>
        <taxon>Strongyloidea</taxon>
        <taxon>Metastrongylidae</taxon>
        <taxon>Dictyocaulus</taxon>
    </lineage>
</organism>
<dbReference type="AlphaFoldDB" id="A0A0D8X7U5"/>
<evidence type="ECO:0008006" key="3">
    <source>
        <dbReference type="Google" id="ProtNLM"/>
    </source>
</evidence>
<protein>
    <recommendedName>
        <fullName evidence="3">Reverse transcriptase domain-containing protein</fullName>
    </recommendedName>
</protein>
<feature type="non-terminal residue" evidence="1">
    <location>
        <position position="160"/>
    </location>
</feature>
<dbReference type="Proteomes" id="UP000053766">
    <property type="component" value="Unassembled WGS sequence"/>
</dbReference>
<dbReference type="OrthoDB" id="410104at2759"/>
<gene>
    <name evidence="1" type="ORF">DICVIV_14426</name>
</gene>
<accession>A0A0D8X7U5</accession>
<evidence type="ECO:0000313" key="1">
    <source>
        <dbReference type="EMBL" id="KJH39689.1"/>
    </source>
</evidence>
<name>A0A0D8X7U5_DICVI</name>
<keyword evidence="2" id="KW-1185">Reference proteome</keyword>
<dbReference type="EMBL" id="KN721796">
    <property type="protein sequence ID" value="KJH39689.1"/>
    <property type="molecule type" value="Genomic_DNA"/>
</dbReference>
<evidence type="ECO:0000313" key="2">
    <source>
        <dbReference type="Proteomes" id="UP000053766"/>
    </source>
</evidence>